<feature type="binding site" evidence="7">
    <location>
        <begin position="237"/>
        <end position="238"/>
    </location>
    <ligand>
        <name>substrate</name>
    </ligand>
</feature>
<feature type="binding site" evidence="7">
    <location>
        <begin position="9"/>
        <end position="11"/>
    </location>
    <ligand>
        <name>substrate</name>
    </ligand>
</feature>
<dbReference type="UniPathway" id="UPA00138"/>
<dbReference type="PANTHER" id="PTHR21139">
    <property type="entry name" value="TRIOSEPHOSPHATE ISOMERASE"/>
    <property type="match status" value="1"/>
</dbReference>
<keyword evidence="6 7" id="KW-0413">Isomerase</keyword>
<feature type="binding site" evidence="7">
    <location>
        <position position="216"/>
    </location>
    <ligand>
        <name>substrate</name>
    </ligand>
</feature>
<dbReference type="AlphaFoldDB" id="A0A364Y7W9"/>
<dbReference type="InterPro" id="IPR013785">
    <property type="entry name" value="Aldolase_TIM"/>
</dbReference>
<evidence type="ECO:0000256" key="1">
    <source>
        <dbReference type="ARBA" id="ARBA00004680"/>
    </source>
</evidence>
<comment type="function">
    <text evidence="7">Involved in the gluconeogenesis. Catalyzes stereospecifically the conversion of dihydroxyacetone phosphate (DHAP) to D-glyceraldehyde-3-phosphate (G3P).</text>
</comment>
<keyword evidence="10" id="KW-1185">Reference proteome</keyword>
<dbReference type="InterPro" id="IPR022896">
    <property type="entry name" value="TrioseP_Isoase_bac/euk"/>
</dbReference>
<dbReference type="CDD" id="cd00311">
    <property type="entry name" value="TIM"/>
    <property type="match status" value="1"/>
</dbReference>
<protein>
    <recommendedName>
        <fullName evidence="7 8">Triosephosphate isomerase</fullName>
        <shortName evidence="7">TIM</shortName>
        <shortName evidence="7">TPI</shortName>
        <ecNumber evidence="7 8">5.3.1.1</ecNumber>
    </recommendedName>
    <alternativeName>
        <fullName evidence="7">Triose-phosphate isomerase</fullName>
    </alternativeName>
</protein>
<dbReference type="InterPro" id="IPR000652">
    <property type="entry name" value="Triosephosphate_isomerase"/>
</dbReference>
<dbReference type="InterPro" id="IPR035990">
    <property type="entry name" value="TIM_sf"/>
</dbReference>
<evidence type="ECO:0000313" key="10">
    <source>
        <dbReference type="Proteomes" id="UP000251889"/>
    </source>
</evidence>
<proteinExistence type="inferred from homology"/>
<evidence type="ECO:0000256" key="6">
    <source>
        <dbReference type="ARBA" id="ARBA00023235"/>
    </source>
</evidence>
<comment type="pathway">
    <text evidence="7 8">Carbohydrate biosynthesis; gluconeogenesis.</text>
</comment>
<accession>A0A364Y7W9</accession>
<reference evidence="9 10" key="1">
    <citation type="submission" date="2018-06" db="EMBL/GenBank/DDBJ databases">
        <title>Chryseolinea flavus sp. nov., a member of the phylum Bacteroidetes isolated from soil.</title>
        <authorList>
            <person name="Li Y."/>
            <person name="Wang J."/>
        </authorList>
    </citation>
    <scope>NUCLEOTIDE SEQUENCE [LARGE SCALE GENOMIC DNA]</scope>
    <source>
        <strain evidence="9 10">SDU1-6</strain>
    </source>
</reference>
<dbReference type="GO" id="GO:0046166">
    <property type="term" value="P:glyceraldehyde-3-phosphate biosynthetic process"/>
    <property type="evidence" value="ECO:0007669"/>
    <property type="project" value="TreeGrafter"/>
</dbReference>
<dbReference type="HAMAP" id="MF_00147_B">
    <property type="entry name" value="TIM_B"/>
    <property type="match status" value="1"/>
</dbReference>
<dbReference type="GO" id="GO:0006096">
    <property type="term" value="P:glycolytic process"/>
    <property type="evidence" value="ECO:0007669"/>
    <property type="project" value="UniProtKB-UniRule"/>
</dbReference>
<sequence>MRQKIVAGNWKMNKTLEEANILASEVSGMVADEVRGNAKVIFCVPFPYLTAIKGVLGNNSRIALGAQNCSEHEWGAYTGEVSAPMLKSLGIPYVILGHSERRQFFGEDAKLLAKKTDVALKHGLTPIFCCGEPLEVREANQHEALVTKQVEEALFHLDAASLEKVVIAYEPVWAIGTGKTASAQQAQDMHAVIRKHLASKYGQAVADKIIILYGGSVNAANAKELFACPDVDGGLVGGASLKSRDFTEVIKGAN</sequence>
<dbReference type="UniPathway" id="UPA00109">
    <property type="reaction ID" value="UER00189"/>
</dbReference>
<evidence type="ECO:0000256" key="2">
    <source>
        <dbReference type="ARBA" id="ARBA00007422"/>
    </source>
</evidence>
<keyword evidence="3 7" id="KW-0312">Gluconeogenesis</keyword>
<keyword evidence="5 7" id="KW-0324">Glycolysis</keyword>
<comment type="catalytic activity">
    <reaction evidence="7 8">
        <text>D-glyceraldehyde 3-phosphate = dihydroxyacetone phosphate</text>
        <dbReference type="Rhea" id="RHEA:18585"/>
        <dbReference type="ChEBI" id="CHEBI:57642"/>
        <dbReference type="ChEBI" id="CHEBI:59776"/>
        <dbReference type="EC" id="5.3.1.1"/>
    </reaction>
</comment>
<evidence type="ECO:0000256" key="7">
    <source>
        <dbReference type="HAMAP-Rule" id="MF_00147"/>
    </source>
</evidence>
<dbReference type="PROSITE" id="PS51440">
    <property type="entry name" value="TIM_2"/>
    <property type="match status" value="1"/>
</dbReference>
<dbReference type="EMBL" id="QMFY01000001">
    <property type="protein sequence ID" value="RAW03214.1"/>
    <property type="molecule type" value="Genomic_DNA"/>
</dbReference>
<dbReference type="PROSITE" id="PS00171">
    <property type="entry name" value="TIM_1"/>
    <property type="match status" value="1"/>
</dbReference>
<dbReference type="EC" id="5.3.1.1" evidence="7 8"/>
<name>A0A364Y7W9_9BACT</name>
<dbReference type="InterPro" id="IPR020861">
    <property type="entry name" value="Triosephosphate_isomerase_AS"/>
</dbReference>
<dbReference type="FunFam" id="3.20.20.70:FF:000016">
    <property type="entry name" value="Triosephosphate isomerase"/>
    <property type="match status" value="1"/>
</dbReference>
<evidence type="ECO:0000313" key="9">
    <source>
        <dbReference type="EMBL" id="RAW03214.1"/>
    </source>
</evidence>
<organism evidence="9 10">
    <name type="scientific">Pseudochryseolinea flava</name>
    <dbReference type="NCBI Taxonomy" id="2059302"/>
    <lineage>
        <taxon>Bacteria</taxon>
        <taxon>Pseudomonadati</taxon>
        <taxon>Bacteroidota</taxon>
        <taxon>Cytophagia</taxon>
        <taxon>Cytophagales</taxon>
        <taxon>Fulvivirgaceae</taxon>
        <taxon>Pseudochryseolinea</taxon>
    </lineage>
</organism>
<feature type="binding site" evidence="7">
    <location>
        <position position="176"/>
    </location>
    <ligand>
        <name>substrate</name>
    </ligand>
</feature>
<dbReference type="GO" id="GO:0019563">
    <property type="term" value="P:glycerol catabolic process"/>
    <property type="evidence" value="ECO:0007669"/>
    <property type="project" value="TreeGrafter"/>
</dbReference>
<keyword evidence="4 7" id="KW-0963">Cytoplasm</keyword>
<dbReference type="PANTHER" id="PTHR21139:SF42">
    <property type="entry name" value="TRIOSEPHOSPHATE ISOMERASE"/>
    <property type="match status" value="1"/>
</dbReference>
<dbReference type="OrthoDB" id="9809429at2"/>
<comment type="similarity">
    <text evidence="2 7 8">Belongs to the triosephosphate isomerase family.</text>
</comment>
<feature type="active site" description="Electrophile" evidence="7">
    <location>
        <position position="98"/>
    </location>
</feature>
<comment type="subunit">
    <text evidence="7 8">Homodimer.</text>
</comment>
<dbReference type="SUPFAM" id="SSF51351">
    <property type="entry name" value="Triosephosphate isomerase (TIM)"/>
    <property type="match status" value="1"/>
</dbReference>
<comment type="subcellular location">
    <subcellularLocation>
        <location evidence="7 8">Cytoplasm</location>
    </subcellularLocation>
</comment>
<dbReference type="GO" id="GO:0004807">
    <property type="term" value="F:triose-phosphate isomerase activity"/>
    <property type="evidence" value="ECO:0007669"/>
    <property type="project" value="UniProtKB-UniRule"/>
</dbReference>
<dbReference type="Proteomes" id="UP000251889">
    <property type="component" value="Unassembled WGS sequence"/>
</dbReference>
<dbReference type="Pfam" id="PF00121">
    <property type="entry name" value="TIM"/>
    <property type="match status" value="1"/>
</dbReference>
<gene>
    <name evidence="7" type="primary">tpiA</name>
    <name evidence="9" type="ORF">DQQ10_03775</name>
</gene>
<evidence type="ECO:0000256" key="3">
    <source>
        <dbReference type="ARBA" id="ARBA00022432"/>
    </source>
</evidence>
<dbReference type="GO" id="GO:0006094">
    <property type="term" value="P:gluconeogenesis"/>
    <property type="evidence" value="ECO:0007669"/>
    <property type="project" value="UniProtKB-UniRule"/>
</dbReference>
<comment type="caution">
    <text evidence="9">The sequence shown here is derived from an EMBL/GenBank/DDBJ whole genome shotgun (WGS) entry which is preliminary data.</text>
</comment>
<comment type="pathway">
    <text evidence="1 7 8">Carbohydrate degradation; glycolysis; D-glyceraldehyde 3-phosphate from glycerone phosphate: step 1/1.</text>
</comment>
<dbReference type="GO" id="GO:0005829">
    <property type="term" value="C:cytosol"/>
    <property type="evidence" value="ECO:0007669"/>
    <property type="project" value="TreeGrafter"/>
</dbReference>
<evidence type="ECO:0000256" key="5">
    <source>
        <dbReference type="ARBA" id="ARBA00023152"/>
    </source>
</evidence>
<dbReference type="Gene3D" id="3.20.20.70">
    <property type="entry name" value="Aldolase class I"/>
    <property type="match status" value="1"/>
</dbReference>
<dbReference type="RefSeq" id="WP_112745429.1">
    <property type="nucleotide sequence ID" value="NZ_QMFY01000001.1"/>
</dbReference>
<dbReference type="NCBIfam" id="TIGR00419">
    <property type="entry name" value="tim"/>
    <property type="match status" value="1"/>
</dbReference>
<evidence type="ECO:0000256" key="8">
    <source>
        <dbReference type="RuleBase" id="RU363013"/>
    </source>
</evidence>
<evidence type="ECO:0000256" key="4">
    <source>
        <dbReference type="ARBA" id="ARBA00022490"/>
    </source>
</evidence>
<feature type="active site" description="Proton acceptor" evidence="7">
    <location>
        <position position="170"/>
    </location>
</feature>